<gene>
    <name evidence="2" type="ORF">BVC80_8725g2</name>
</gene>
<protein>
    <submittedName>
        <fullName evidence="2">Uncharacterized protein</fullName>
    </submittedName>
</protein>
<dbReference type="InParanoid" id="A0A200Q8G2"/>
<evidence type="ECO:0000313" key="2">
    <source>
        <dbReference type="EMBL" id="OVA06773.1"/>
    </source>
</evidence>
<organism evidence="2 3">
    <name type="scientific">Macleaya cordata</name>
    <name type="common">Five-seeded plume-poppy</name>
    <name type="synonym">Bocconia cordata</name>
    <dbReference type="NCBI Taxonomy" id="56857"/>
    <lineage>
        <taxon>Eukaryota</taxon>
        <taxon>Viridiplantae</taxon>
        <taxon>Streptophyta</taxon>
        <taxon>Embryophyta</taxon>
        <taxon>Tracheophyta</taxon>
        <taxon>Spermatophyta</taxon>
        <taxon>Magnoliopsida</taxon>
        <taxon>Ranunculales</taxon>
        <taxon>Papaveraceae</taxon>
        <taxon>Papaveroideae</taxon>
        <taxon>Macleaya</taxon>
    </lineage>
</organism>
<dbReference type="STRING" id="56857.A0A200Q8G2"/>
<dbReference type="Pfam" id="PF05623">
    <property type="entry name" value="DUF789"/>
    <property type="match status" value="1"/>
</dbReference>
<dbReference type="PANTHER" id="PTHR32010:SF23">
    <property type="entry name" value="IG-LIKE DOMAIN-CONTAINING PROTEIN"/>
    <property type="match status" value="1"/>
</dbReference>
<dbReference type="AlphaFoldDB" id="A0A200Q8G2"/>
<dbReference type="InterPro" id="IPR008507">
    <property type="entry name" value="DUF789"/>
</dbReference>
<evidence type="ECO:0000313" key="3">
    <source>
        <dbReference type="Proteomes" id="UP000195402"/>
    </source>
</evidence>
<reference evidence="2 3" key="1">
    <citation type="journal article" date="2017" name="Mol. Plant">
        <title>The Genome of Medicinal Plant Macleaya cordata Provides New Insights into Benzylisoquinoline Alkaloids Metabolism.</title>
        <authorList>
            <person name="Liu X."/>
            <person name="Liu Y."/>
            <person name="Huang P."/>
            <person name="Ma Y."/>
            <person name="Qing Z."/>
            <person name="Tang Q."/>
            <person name="Cao H."/>
            <person name="Cheng P."/>
            <person name="Zheng Y."/>
            <person name="Yuan Z."/>
            <person name="Zhou Y."/>
            <person name="Liu J."/>
            <person name="Tang Z."/>
            <person name="Zhuo Y."/>
            <person name="Zhang Y."/>
            <person name="Yu L."/>
            <person name="Huang J."/>
            <person name="Yang P."/>
            <person name="Peng Q."/>
            <person name="Zhang J."/>
            <person name="Jiang W."/>
            <person name="Zhang Z."/>
            <person name="Lin K."/>
            <person name="Ro D.K."/>
            <person name="Chen X."/>
            <person name="Xiong X."/>
            <person name="Shang Y."/>
            <person name="Huang S."/>
            <person name="Zeng J."/>
        </authorList>
    </citation>
    <scope>NUCLEOTIDE SEQUENCE [LARGE SCALE GENOMIC DNA]</scope>
    <source>
        <strain evidence="3">cv. BLH2017</strain>
        <tissue evidence="2">Root</tissue>
    </source>
</reference>
<proteinExistence type="predicted"/>
<keyword evidence="3" id="KW-1185">Reference proteome</keyword>
<evidence type="ECO:0000256" key="1">
    <source>
        <dbReference type="SAM" id="MobiDB-lite"/>
    </source>
</evidence>
<comment type="caution">
    <text evidence="2">The sequence shown here is derived from an EMBL/GenBank/DDBJ whole genome shotgun (WGS) entry which is preliminary data.</text>
</comment>
<dbReference type="EMBL" id="MVGT01002720">
    <property type="protein sequence ID" value="OVA06773.1"/>
    <property type="molecule type" value="Genomic_DNA"/>
</dbReference>
<dbReference type="Proteomes" id="UP000195402">
    <property type="component" value="Unassembled WGS sequence"/>
</dbReference>
<dbReference type="OMA" id="NGHSIWQ"/>
<name>A0A200Q8G2_MACCD</name>
<sequence>MDVLEMVLPGTLLQQSDQQQSLRCSVLESKCSSKWSTVGCISTPRVARKTEHSSSPNAKSKESLKCRGSSQQPFDDVSDLSRYLVLDSSGANVTPRSSLDPESVAKPVKKIKKKNKKKGRNYANFSENVSAETGPTECAQNIAIAPSQSSKEGGNEKDDIAIANCGGHSDLTGIPVLSDVVNKPRCDHNFQTGKANGHSIWQKSRKSFRDGSTHWVKRSNIHVQKQKDVNLQEENFLVKHNSFSSDALLPSPIVSARHDIAAQGVNEVVKNKQVIDCRTHSNGMAESSRWTAQRFHGGLNQYDSESAQDDIAGNTDWRKLKETLNQSFKHKYINNRKQNVGGYKANAFRLQDKMIAPQKDALDVSRELHLCNKSAVAQISIHNNQRNETDESEGLHLYPTSANLSLNLPLTAISGVPGQAVLPGVDSVKISMVEQVLVGTPPISLDNGQRDPACLDINLCLEDNIRKDYTSQASTQKWIPIGGKKSRIVENLGSVGACNERKGTSNSCKEKAEVRLEEHKICGCESVAPVDPGKTCLMSGHEISTVMTIKSEIPQFDRICNKVKENHNKESVRDYVTSGNNAKTSPLLDIGSHSAVKTLDAAYRLQMASESVQLATGCPLAEFERLVHSATPVIVPTCVLQDCSVCSGNQRSRSSLCKHQIPNIPLSAVWNWYEKPGNYGLEVKAQDLKNLKGFDIDSGSFKAHFVPFLSAVQLFGRPHLSRCRNQVQHNSEMQEIRDGEQCSSSLKNFMKKSCPGAVEPNRFKGEELSASLLFKSVADPMNSTDIFPAAGNHSFGSTSTPTCSDNMELIFEFFEHEQPQQRKPLYDKVMELVKAGSSSYRVFGDSSKLECMNLHDLHPASWYSVAWYPIYRIPEGNFRASFLTYHSLGHLVQRCSIDSHEKKQFSVVSPVLGLQSYNTQGECWFCPKKPFEYSKGCTTFNSSEILKERLSTLEETALLFARGCIYKDDIKVTNRQPDYEFFLSRKRGGVY</sequence>
<accession>A0A200Q8G2</accession>
<dbReference type="OrthoDB" id="1920576at2759"/>
<dbReference type="PANTHER" id="PTHR32010">
    <property type="entry name" value="PHOTOSYSTEM II STABILITY/ASSEMBLY FACTOR HCF136, CHLOROPLASTIC"/>
    <property type="match status" value="1"/>
</dbReference>
<feature type="region of interest" description="Disordered" evidence="1">
    <location>
        <begin position="46"/>
        <end position="75"/>
    </location>
</feature>